<reference evidence="2 3" key="1">
    <citation type="submission" date="2018-08" db="EMBL/GenBank/DDBJ databases">
        <title>A genome reference for cultivated species of the human gut microbiota.</title>
        <authorList>
            <person name="Zou Y."/>
            <person name="Xue W."/>
            <person name="Luo G."/>
        </authorList>
    </citation>
    <scope>NUCLEOTIDE SEQUENCE [LARGE SCALE GENOMIC DNA]</scope>
    <source>
        <strain evidence="2 3">OM07-9</strain>
    </source>
</reference>
<accession>A0A3E4XL36</accession>
<dbReference type="AlphaFoldDB" id="A0A3E4XL36"/>
<dbReference type="PANTHER" id="PTHR35894">
    <property type="entry name" value="GENERAL SECRETION PATHWAY PROTEIN A-RELATED"/>
    <property type="match status" value="1"/>
</dbReference>
<name>A0A3E4XL36_BACUN</name>
<evidence type="ECO:0000313" key="3">
    <source>
        <dbReference type="Proteomes" id="UP000261295"/>
    </source>
</evidence>
<dbReference type="InterPro" id="IPR010982">
    <property type="entry name" value="Lambda_DNA-bd_dom_sf"/>
</dbReference>
<sequence length="283" mass="32604">MNISNANLPEKAEIKKAVNDYCKERGLSKSSFAFKCGISDATITALMKDRWETLSKEMCLRIWNFMNCDKFNDLYQNTDFVSTIKACDMARKYRFMVGVTADTGMGKTTALRTYARQKNVFYVSYDKTMNASQFFVSLLRELALPFTSTLNDMMTFAVDKLNRLETPLLIIDEAGKLTHAMILYLQVLRDRTCGNCGIVLAGMPYFKANLQKNAAREKEGYAEFLRRINVWHSFVGLQPKEVEEVCSLHGITDKDKIRELRHQKRFGDLMNEIYLYQINEGMI</sequence>
<evidence type="ECO:0000313" key="2">
    <source>
        <dbReference type="EMBL" id="RGM55558.1"/>
    </source>
</evidence>
<dbReference type="PANTHER" id="PTHR35894:SF5">
    <property type="entry name" value="MU-LIKE PROPHAGE FLUMU DNA TRANSPOSITION PROTEIN B"/>
    <property type="match status" value="1"/>
</dbReference>
<dbReference type="EMBL" id="QSTL01000008">
    <property type="protein sequence ID" value="RGM55558.1"/>
    <property type="molecule type" value="Genomic_DNA"/>
</dbReference>
<dbReference type="InterPro" id="IPR027417">
    <property type="entry name" value="P-loop_NTPase"/>
</dbReference>
<organism evidence="2 3">
    <name type="scientific">Bacteroides uniformis</name>
    <dbReference type="NCBI Taxonomy" id="820"/>
    <lineage>
        <taxon>Bacteria</taxon>
        <taxon>Pseudomonadati</taxon>
        <taxon>Bacteroidota</taxon>
        <taxon>Bacteroidia</taxon>
        <taxon>Bacteroidales</taxon>
        <taxon>Bacteroidaceae</taxon>
        <taxon>Bacteroides</taxon>
    </lineage>
</organism>
<gene>
    <name evidence="2" type="ORF">DXC07_10530</name>
</gene>
<proteinExistence type="predicted"/>
<dbReference type="RefSeq" id="WP_117749372.1">
    <property type="nucleotide sequence ID" value="NZ_QSTL01000008.1"/>
</dbReference>
<feature type="domain" description="ORC1/DEAH AAA+ ATPase" evidence="1">
    <location>
        <begin position="97"/>
        <end position="207"/>
    </location>
</feature>
<dbReference type="Gene3D" id="3.40.50.300">
    <property type="entry name" value="P-loop containing nucleotide triphosphate hydrolases"/>
    <property type="match status" value="1"/>
</dbReference>
<dbReference type="SUPFAM" id="SSF47413">
    <property type="entry name" value="lambda repressor-like DNA-binding domains"/>
    <property type="match status" value="1"/>
</dbReference>
<dbReference type="Pfam" id="PF13401">
    <property type="entry name" value="AAA_22"/>
    <property type="match status" value="1"/>
</dbReference>
<dbReference type="GO" id="GO:0016887">
    <property type="term" value="F:ATP hydrolysis activity"/>
    <property type="evidence" value="ECO:0007669"/>
    <property type="project" value="InterPro"/>
</dbReference>
<comment type="caution">
    <text evidence="2">The sequence shown here is derived from an EMBL/GenBank/DDBJ whole genome shotgun (WGS) entry which is preliminary data.</text>
</comment>
<dbReference type="GO" id="GO:0003677">
    <property type="term" value="F:DNA binding"/>
    <property type="evidence" value="ECO:0007669"/>
    <property type="project" value="InterPro"/>
</dbReference>
<dbReference type="InterPro" id="IPR052026">
    <property type="entry name" value="ExeA_AAA_ATPase_DNA-bind"/>
</dbReference>
<protein>
    <recommendedName>
        <fullName evidence="1">ORC1/DEAH AAA+ ATPase domain-containing protein</fullName>
    </recommendedName>
</protein>
<dbReference type="SUPFAM" id="SSF52540">
    <property type="entry name" value="P-loop containing nucleoside triphosphate hydrolases"/>
    <property type="match status" value="1"/>
</dbReference>
<dbReference type="InterPro" id="IPR049945">
    <property type="entry name" value="AAA_22"/>
</dbReference>
<dbReference type="Proteomes" id="UP000261295">
    <property type="component" value="Unassembled WGS sequence"/>
</dbReference>
<evidence type="ECO:0000259" key="1">
    <source>
        <dbReference type="Pfam" id="PF13401"/>
    </source>
</evidence>